<dbReference type="CDD" id="cd16263">
    <property type="entry name" value="BipA_III"/>
    <property type="match status" value="1"/>
</dbReference>
<dbReference type="InterPro" id="IPR000795">
    <property type="entry name" value="T_Tr_GTP-bd_dom"/>
</dbReference>
<name>A0A383VQB0_TETOB</name>
<evidence type="ECO:0000256" key="1">
    <source>
        <dbReference type="ARBA" id="ARBA00021392"/>
    </source>
</evidence>
<dbReference type="EMBL" id="FNXT01000808">
    <property type="protein sequence ID" value="SZX67697.1"/>
    <property type="molecule type" value="Genomic_DNA"/>
</dbReference>
<dbReference type="InterPro" id="IPR047041">
    <property type="entry name" value="BipA_GTP-bd_dom"/>
</dbReference>
<dbReference type="InterPro" id="IPR042116">
    <property type="entry name" value="TypA/BipA_C"/>
</dbReference>
<dbReference type="InterPro" id="IPR035651">
    <property type="entry name" value="BipA_V"/>
</dbReference>
<dbReference type="CDD" id="cd03710">
    <property type="entry name" value="BipA_TypA_C"/>
    <property type="match status" value="1"/>
</dbReference>
<dbReference type="Pfam" id="PF00679">
    <property type="entry name" value="EFG_C"/>
    <property type="match status" value="1"/>
</dbReference>
<dbReference type="SUPFAM" id="SSF54980">
    <property type="entry name" value="EF-G C-terminal domain-like"/>
    <property type="match status" value="2"/>
</dbReference>
<dbReference type="SUPFAM" id="SSF50447">
    <property type="entry name" value="Translation proteins"/>
    <property type="match status" value="1"/>
</dbReference>
<dbReference type="InterPro" id="IPR047042">
    <property type="entry name" value="BipA_II"/>
</dbReference>
<dbReference type="SUPFAM" id="SSF52540">
    <property type="entry name" value="P-loop containing nucleoside triphosphate hydrolases"/>
    <property type="match status" value="1"/>
</dbReference>
<dbReference type="Gene3D" id="2.40.30.10">
    <property type="entry name" value="Translation factors"/>
    <property type="match status" value="1"/>
</dbReference>
<dbReference type="InterPro" id="IPR047043">
    <property type="entry name" value="BipA_III"/>
</dbReference>
<evidence type="ECO:0000313" key="5">
    <source>
        <dbReference type="Proteomes" id="UP000256970"/>
    </source>
</evidence>
<keyword evidence="5" id="KW-1185">Reference proteome</keyword>
<dbReference type="Pfam" id="PF00009">
    <property type="entry name" value="GTP_EFTU"/>
    <property type="match status" value="1"/>
</dbReference>
<dbReference type="Gene3D" id="2.40.50.250">
    <property type="entry name" value="bipa protein"/>
    <property type="match status" value="1"/>
</dbReference>
<dbReference type="PROSITE" id="PS00301">
    <property type="entry name" value="G_TR_1"/>
    <property type="match status" value="1"/>
</dbReference>
<dbReference type="Gene3D" id="3.40.50.300">
    <property type="entry name" value="P-loop containing nucleotide triphosphate hydrolases"/>
    <property type="match status" value="1"/>
</dbReference>
<dbReference type="GO" id="GO:0009409">
    <property type="term" value="P:response to cold"/>
    <property type="evidence" value="ECO:0007669"/>
    <property type="project" value="UniProtKB-ARBA"/>
</dbReference>
<feature type="region of interest" description="Disordered" evidence="2">
    <location>
        <begin position="1"/>
        <end position="39"/>
    </location>
</feature>
<dbReference type="InterPro" id="IPR027417">
    <property type="entry name" value="P-loop_NTPase"/>
</dbReference>
<accession>A0A383VQB0</accession>
<evidence type="ECO:0000259" key="3">
    <source>
        <dbReference type="PROSITE" id="PS51722"/>
    </source>
</evidence>
<reference evidence="4 5" key="1">
    <citation type="submission" date="2016-10" db="EMBL/GenBank/DDBJ databases">
        <authorList>
            <person name="Cai Z."/>
        </authorList>
    </citation>
    <scope>NUCLEOTIDE SEQUENCE [LARGE SCALE GENOMIC DNA]</scope>
</reference>
<dbReference type="FunFam" id="3.30.70.240:FF:000002">
    <property type="entry name" value="GTP-binding protein TypA"/>
    <property type="match status" value="1"/>
</dbReference>
<dbReference type="GO" id="GO:1990904">
    <property type="term" value="C:ribonucleoprotein complex"/>
    <property type="evidence" value="ECO:0007669"/>
    <property type="project" value="TreeGrafter"/>
</dbReference>
<dbReference type="FunFam" id="3.40.50.300:FF:000055">
    <property type="entry name" value="GTP-binding protein TypA"/>
    <property type="match status" value="1"/>
</dbReference>
<dbReference type="STRING" id="3088.A0A383VQB0"/>
<dbReference type="InterPro" id="IPR000640">
    <property type="entry name" value="EFG_V-like"/>
</dbReference>
<dbReference type="PRINTS" id="PR00315">
    <property type="entry name" value="ELONGATNFCT"/>
</dbReference>
<dbReference type="FunFam" id="3.30.70.870:FF:000003">
    <property type="entry name" value="GTP-binding protein TypA"/>
    <property type="match status" value="1"/>
</dbReference>
<evidence type="ECO:0000256" key="2">
    <source>
        <dbReference type="SAM" id="MobiDB-lite"/>
    </source>
</evidence>
<dbReference type="GO" id="GO:0003924">
    <property type="term" value="F:GTPase activity"/>
    <property type="evidence" value="ECO:0007669"/>
    <property type="project" value="InterPro"/>
</dbReference>
<dbReference type="GO" id="GO:0010467">
    <property type="term" value="P:gene expression"/>
    <property type="evidence" value="ECO:0007669"/>
    <property type="project" value="UniProtKB-ARBA"/>
</dbReference>
<dbReference type="Gene3D" id="3.30.70.240">
    <property type="match status" value="1"/>
</dbReference>
<dbReference type="GO" id="GO:0005829">
    <property type="term" value="C:cytosol"/>
    <property type="evidence" value="ECO:0007669"/>
    <property type="project" value="TreeGrafter"/>
</dbReference>
<dbReference type="AlphaFoldDB" id="A0A383VQB0"/>
<dbReference type="GO" id="GO:0005525">
    <property type="term" value="F:GTP binding"/>
    <property type="evidence" value="ECO:0007669"/>
    <property type="project" value="InterPro"/>
</dbReference>
<dbReference type="InterPro" id="IPR004161">
    <property type="entry name" value="EFTu-like_2"/>
</dbReference>
<dbReference type="GO" id="GO:0042254">
    <property type="term" value="P:ribosome biogenesis"/>
    <property type="evidence" value="ECO:0007669"/>
    <property type="project" value="UniProtKB-ARBA"/>
</dbReference>
<dbReference type="InterPro" id="IPR009000">
    <property type="entry name" value="Transl_B-barrel_sf"/>
</dbReference>
<sequence length="729" mass="79085">MSFTSTKMMQKAGVVSRTPVVRSAHQVRQQARSAKHQAAPSVVAAVVPQQQLSAAARRASLACRVAAAEAPAAAGADSSSSSASNVRGDIRNIAIIAHVDHGKTTLVDSMLKQSKVFRANQDMAERVMDSNALERERGITILAKNTAIRFKGVKINVIDTPGHADFGGEVERVLNMCDGVLLLVDSVEGPMPQTRFVTKKALALNKKVVVVVNKIDKPAARPEWVVDSTFELFMDLGATDEQCDFPVVYASGVNGIAGMSPDTMSETLEPLFDTVVREVAPPAVAFEQPLQMLVTNIDYDEHKGRIAIGRVSAGTVKKGIPLSICSSLEPGKVRPGKVNELFVYDNFSRIPVEEVQAGDICAVTGIQDIGIGETLCSKESPVALPTIKVEEPTVSMTFKVNTSPFAGKEGKFNTSKPVNTSPFAGKEGKFVTSRNLKDRLDRELERNLAMKVEPGETADAFVVSGRGTLHLGILIESMRREGYEFEIGPPKVITREVDGHKCEPYEEAIVEVPEQYVGSVVELFAQRKGEMQDMQPSIEGTTRLTFKIATRGLLGLKNALLTATRGLGLLNTIFDSYRPVAGEISMREQGSLIAFETGQVTAYAIETAQERGQLFVKPGDQVYEGQVVGVYNKSGDLKLNVCKAKALTNMRASQSEKKVALDEARIMGLDDALEYVTDDEQVALDEARIMGLDDALEYITDDEQVEVTPLSIRIRKDPSAKPSRGGSRR</sequence>
<feature type="domain" description="Tr-type G" evidence="3">
    <location>
        <begin position="88"/>
        <end position="283"/>
    </location>
</feature>
<dbReference type="Proteomes" id="UP000256970">
    <property type="component" value="Unassembled WGS sequence"/>
</dbReference>
<evidence type="ECO:0000313" key="4">
    <source>
        <dbReference type="EMBL" id="SZX67697.1"/>
    </source>
</evidence>
<dbReference type="FunFam" id="2.40.30.10:FF:000016">
    <property type="entry name" value="GTP-binding protein TypA"/>
    <property type="match status" value="1"/>
</dbReference>
<gene>
    <name evidence="4" type="ORF">BQ4739_LOCUS8061</name>
</gene>
<protein>
    <recommendedName>
        <fullName evidence="1">Elongation factor Tu, chloroplastic</fullName>
    </recommendedName>
</protein>
<proteinExistence type="predicted"/>
<dbReference type="PANTHER" id="PTHR42908">
    <property type="entry name" value="TRANSLATION ELONGATION FACTOR-RELATED"/>
    <property type="match status" value="1"/>
</dbReference>
<dbReference type="CDD" id="cd03691">
    <property type="entry name" value="BipA_TypA_II"/>
    <property type="match status" value="1"/>
</dbReference>
<dbReference type="Pfam" id="PF21018">
    <property type="entry name" value="BipA_C"/>
    <property type="match status" value="1"/>
</dbReference>
<dbReference type="CDD" id="cd01891">
    <property type="entry name" value="TypA_BipA"/>
    <property type="match status" value="1"/>
</dbReference>
<dbReference type="PANTHER" id="PTHR42908:SF8">
    <property type="entry name" value="TR-TYPE G DOMAIN-CONTAINING PROTEIN"/>
    <property type="match status" value="1"/>
</dbReference>
<dbReference type="FunFam" id="2.40.50.250:FF:000001">
    <property type="entry name" value="GTP-binding protein TypA"/>
    <property type="match status" value="1"/>
</dbReference>
<organism evidence="4 5">
    <name type="scientific">Tetradesmus obliquus</name>
    <name type="common">Green alga</name>
    <name type="synonym">Acutodesmus obliquus</name>
    <dbReference type="NCBI Taxonomy" id="3088"/>
    <lineage>
        <taxon>Eukaryota</taxon>
        <taxon>Viridiplantae</taxon>
        <taxon>Chlorophyta</taxon>
        <taxon>core chlorophytes</taxon>
        <taxon>Chlorophyceae</taxon>
        <taxon>CS clade</taxon>
        <taxon>Sphaeropleales</taxon>
        <taxon>Scenedesmaceae</taxon>
        <taxon>Tetradesmus</taxon>
    </lineage>
</organism>
<dbReference type="Gene3D" id="3.30.70.870">
    <property type="entry name" value="Elongation Factor G (Translational Gtpase), domain 3"/>
    <property type="match status" value="2"/>
</dbReference>
<dbReference type="InterPro" id="IPR035647">
    <property type="entry name" value="EFG_III/V"/>
</dbReference>
<dbReference type="InterPro" id="IPR005225">
    <property type="entry name" value="Small_GTP-bd"/>
</dbReference>
<dbReference type="InterPro" id="IPR048876">
    <property type="entry name" value="BipA_C"/>
</dbReference>
<dbReference type="PROSITE" id="PS51722">
    <property type="entry name" value="G_TR_2"/>
    <property type="match status" value="1"/>
</dbReference>
<dbReference type="Pfam" id="PF03144">
    <property type="entry name" value="GTP_EFTU_D2"/>
    <property type="match status" value="1"/>
</dbReference>
<dbReference type="NCBIfam" id="TIGR00231">
    <property type="entry name" value="small_GTP"/>
    <property type="match status" value="1"/>
</dbReference>
<dbReference type="InterPro" id="IPR031157">
    <property type="entry name" value="G_TR_CS"/>
</dbReference>
<dbReference type="SMART" id="SM00838">
    <property type="entry name" value="EFG_C"/>
    <property type="match status" value="1"/>
</dbReference>